<evidence type="ECO:0000313" key="2">
    <source>
        <dbReference type="Proteomes" id="UP000324222"/>
    </source>
</evidence>
<comment type="caution">
    <text evidence="1">The sequence shown here is derived from an EMBL/GenBank/DDBJ whole genome shotgun (WGS) entry which is preliminary data.</text>
</comment>
<proteinExistence type="predicted"/>
<dbReference type="AlphaFoldDB" id="A0A5B7HFC0"/>
<organism evidence="1 2">
    <name type="scientific">Portunus trituberculatus</name>
    <name type="common">Swimming crab</name>
    <name type="synonym">Neptunus trituberculatus</name>
    <dbReference type="NCBI Taxonomy" id="210409"/>
    <lineage>
        <taxon>Eukaryota</taxon>
        <taxon>Metazoa</taxon>
        <taxon>Ecdysozoa</taxon>
        <taxon>Arthropoda</taxon>
        <taxon>Crustacea</taxon>
        <taxon>Multicrustacea</taxon>
        <taxon>Malacostraca</taxon>
        <taxon>Eumalacostraca</taxon>
        <taxon>Eucarida</taxon>
        <taxon>Decapoda</taxon>
        <taxon>Pleocyemata</taxon>
        <taxon>Brachyura</taxon>
        <taxon>Eubrachyura</taxon>
        <taxon>Portunoidea</taxon>
        <taxon>Portunidae</taxon>
        <taxon>Portuninae</taxon>
        <taxon>Portunus</taxon>
    </lineage>
</organism>
<protein>
    <submittedName>
        <fullName evidence="1">Uncharacterized protein</fullName>
    </submittedName>
</protein>
<gene>
    <name evidence="1" type="ORF">E2C01_061539</name>
</gene>
<accession>A0A5B7HFC0</accession>
<keyword evidence="2" id="KW-1185">Reference proteome</keyword>
<reference evidence="1 2" key="1">
    <citation type="submission" date="2019-05" db="EMBL/GenBank/DDBJ databases">
        <title>Another draft genome of Portunus trituberculatus and its Hox gene families provides insights of decapod evolution.</title>
        <authorList>
            <person name="Jeong J.-H."/>
            <person name="Song I."/>
            <person name="Kim S."/>
            <person name="Choi T."/>
            <person name="Kim D."/>
            <person name="Ryu S."/>
            <person name="Kim W."/>
        </authorList>
    </citation>
    <scope>NUCLEOTIDE SEQUENCE [LARGE SCALE GENOMIC DNA]</scope>
    <source>
        <tissue evidence="1">Muscle</tissue>
    </source>
</reference>
<dbReference type="Proteomes" id="UP000324222">
    <property type="component" value="Unassembled WGS sequence"/>
</dbReference>
<name>A0A5B7HFC0_PORTR</name>
<evidence type="ECO:0000313" key="1">
    <source>
        <dbReference type="EMBL" id="MPC67364.1"/>
    </source>
</evidence>
<sequence length="66" mass="7901">MERRILSSRSCLLRYSDVTLFQAWEVEVEVKVEERVDVVGHVEVVGRVEMRRRKRRSAREGEERRG</sequence>
<dbReference type="EMBL" id="VSRR010026141">
    <property type="protein sequence ID" value="MPC67364.1"/>
    <property type="molecule type" value="Genomic_DNA"/>
</dbReference>